<dbReference type="PROSITE" id="PS50022">
    <property type="entry name" value="FA58C_3"/>
    <property type="match status" value="1"/>
</dbReference>
<dbReference type="Proteomes" id="UP000275408">
    <property type="component" value="Unassembled WGS sequence"/>
</dbReference>
<evidence type="ECO:0000259" key="1">
    <source>
        <dbReference type="PROSITE" id="PS50022"/>
    </source>
</evidence>
<dbReference type="InterPro" id="IPR008979">
    <property type="entry name" value="Galactose-bd-like_sf"/>
</dbReference>
<dbReference type="AlphaFoldDB" id="A0A3M6U7D8"/>
<name>A0A3M6U7D8_POCDA</name>
<dbReference type="SMART" id="SM00231">
    <property type="entry name" value="FA58C"/>
    <property type="match status" value="1"/>
</dbReference>
<dbReference type="PANTHER" id="PTHR24543">
    <property type="entry name" value="MULTICOPPER OXIDASE-RELATED"/>
    <property type="match status" value="1"/>
</dbReference>
<sequence length="244" mass="28707">MNAFPDFTCITECHGPLGMQSGDIEDWQITARPFRDYRFRPSPGRLRDATGGAGEAWKPSWFYRHPWFQVRLHNGYTWVTGIATQGRVTTYALLYWDYIVRMQWYTERGQTYAKVKKIARIILLNQKTQKIYFAPDSKYALKYFREFVQAYRSNGTVERKGGGGEINLSDPPAEFSKVMISYGDVFTGNTRKHHYFRNELETPIRARFFRIYPLTWRIIIEMRMELYGCKGTADVDTFKSSEFK</sequence>
<reference evidence="2 3" key="1">
    <citation type="journal article" date="2018" name="Sci. Rep.">
        <title>Comparative analysis of the Pocillopora damicornis genome highlights role of immune system in coral evolution.</title>
        <authorList>
            <person name="Cunning R."/>
            <person name="Bay R.A."/>
            <person name="Gillette P."/>
            <person name="Baker A.C."/>
            <person name="Traylor-Knowles N."/>
        </authorList>
    </citation>
    <scope>NUCLEOTIDE SEQUENCE [LARGE SCALE GENOMIC DNA]</scope>
    <source>
        <strain evidence="2">RSMAS</strain>
        <tissue evidence="2">Whole animal</tissue>
    </source>
</reference>
<feature type="domain" description="F5/8 type C" evidence="1">
    <location>
        <begin position="165"/>
        <end position="229"/>
    </location>
</feature>
<dbReference type="Gene3D" id="2.60.120.260">
    <property type="entry name" value="Galactose-binding domain-like"/>
    <property type="match status" value="1"/>
</dbReference>
<keyword evidence="3" id="KW-1185">Reference proteome</keyword>
<dbReference type="PROSITE" id="PS01286">
    <property type="entry name" value="FA58C_2"/>
    <property type="match status" value="1"/>
</dbReference>
<dbReference type="EMBL" id="RCHS01002139">
    <property type="protein sequence ID" value="RMX49459.1"/>
    <property type="molecule type" value="Genomic_DNA"/>
</dbReference>
<proteinExistence type="predicted"/>
<dbReference type="InterPro" id="IPR000421">
    <property type="entry name" value="FA58C"/>
</dbReference>
<accession>A0A3M6U7D8</accession>
<comment type="caution">
    <text evidence="2">The sequence shown here is derived from an EMBL/GenBank/DDBJ whole genome shotgun (WGS) entry which is preliminary data.</text>
</comment>
<organism evidence="2 3">
    <name type="scientific">Pocillopora damicornis</name>
    <name type="common">Cauliflower coral</name>
    <name type="synonym">Millepora damicornis</name>
    <dbReference type="NCBI Taxonomy" id="46731"/>
    <lineage>
        <taxon>Eukaryota</taxon>
        <taxon>Metazoa</taxon>
        <taxon>Cnidaria</taxon>
        <taxon>Anthozoa</taxon>
        <taxon>Hexacorallia</taxon>
        <taxon>Scleractinia</taxon>
        <taxon>Astrocoeniina</taxon>
        <taxon>Pocilloporidae</taxon>
        <taxon>Pocillopora</taxon>
    </lineage>
</organism>
<evidence type="ECO:0000313" key="3">
    <source>
        <dbReference type="Proteomes" id="UP000275408"/>
    </source>
</evidence>
<gene>
    <name evidence="2" type="ORF">pdam_00023894</name>
</gene>
<dbReference type="OrthoDB" id="283575at2759"/>
<protein>
    <recommendedName>
        <fullName evidence="1">F5/8 type C domain-containing protein</fullName>
    </recommendedName>
</protein>
<evidence type="ECO:0000313" key="2">
    <source>
        <dbReference type="EMBL" id="RMX49459.1"/>
    </source>
</evidence>
<dbReference type="SUPFAM" id="SSF49785">
    <property type="entry name" value="Galactose-binding domain-like"/>
    <property type="match status" value="1"/>
</dbReference>